<dbReference type="AlphaFoldDB" id="A0AA37WAH9"/>
<gene>
    <name evidence="1" type="ORF">GCM10007872_22940</name>
</gene>
<evidence type="ECO:0000313" key="1">
    <source>
        <dbReference type="EMBL" id="GLQ85385.1"/>
    </source>
</evidence>
<dbReference type="Gene3D" id="3.40.50.300">
    <property type="entry name" value="P-loop containing nucleotide triphosphate hydrolases"/>
    <property type="match status" value="1"/>
</dbReference>
<keyword evidence="2" id="KW-1185">Reference proteome</keyword>
<dbReference type="InterPro" id="IPR050678">
    <property type="entry name" value="DNA_Partitioning_ATPase"/>
</dbReference>
<protein>
    <submittedName>
        <fullName evidence="1">Chromosome partitioning protein ParA</fullName>
    </submittedName>
</protein>
<dbReference type="PANTHER" id="PTHR13696:SF96">
    <property type="entry name" value="COBQ_COBB_MIND_PARA NUCLEOTIDE BINDING DOMAIN-CONTAINING PROTEIN"/>
    <property type="match status" value="1"/>
</dbReference>
<proteinExistence type="predicted"/>
<dbReference type="PIRSF" id="PIRSF009320">
    <property type="entry name" value="Nuc_binding_HP_1000"/>
    <property type="match status" value="1"/>
</dbReference>
<evidence type="ECO:0000313" key="2">
    <source>
        <dbReference type="Proteomes" id="UP001156708"/>
    </source>
</evidence>
<dbReference type="Pfam" id="PF07015">
    <property type="entry name" value="VirC1"/>
    <property type="match status" value="1"/>
</dbReference>
<dbReference type="InterPro" id="IPR009744">
    <property type="entry name" value="VirC1"/>
</dbReference>
<accession>A0AA37WAH9</accession>
<sequence>MPTIVFASPKGGAGKSTTAILLASEFAHNGASVTLIDADPNKPVARWASLPGKPETLKVIEDVTERTIIKTIDHEAEESSFVIVDLEGTASRMVPYAMSRADLVIIPTRGSALDAVEAVSAVREVRQQEEAFRINIPCAILFTCTSAAIRPRTLSAIEAEFRENGVPVFSVQVHERDAYRAIFSFGGTIRTLDPKNARNLPSAAANIEALAREVIELLSSEQDIDR</sequence>
<dbReference type="CDD" id="cd02042">
    <property type="entry name" value="ParAB_family"/>
    <property type="match status" value="1"/>
</dbReference>
<dbReference type="RefSeq" id="WP_141354683.1">
    <property type="nucleotide sequence ID" value="NZ_BARA01000030.1"/>
</dbReference>
<dbReference type="PANTHER" id="PTHR13696">
    <property type="entry name" value="P-LOOP CONTAINING NUCLEOSIDE TRIPHOSPHATE HYDROLASE"/>
    <property type="match status" value="1"/>
</dbReference>
<dbReference type="Proteomes" id="UP001156708">
    <property type="component" value="Unassembled WGS sequence"/>
</dbReference>
<dbReference type="SUPFAM" id="SSF52540">
    <property type="entry name" value="P-loop containing nucleoside triphosphate hydrolases"/>
    <property type="match status" value="1"/>
</dbReference>
<name>A0AA37WAH9_9PROT</name>
<dbReference type="EMBL" id="BSNZ01000014">
    <property type="protein sequence ID" value="GLQ85385.1"/>
    <property type="molecule type" value="Genomic_DNA"/>
</dbReference>
<reference evidence="2" key="1">
    <citation type="journal article" date="2019" name="Int. J. Syst. Evol. Microbiol.">
        <title>The Global Catalogue of Microorganisms (GCM) 10K type strain sequencing project: providing services to taxonomists for standard genome sequencing and annotation.</title>
        <authorList>
            <consortium name="The Broad Institute Genomics Platform"/>
            <consortium name="The Broad Institute Genome Sequencing Center for Infectious Disease"/>
            <person name="Wu L."/>
            <person name="Ma J."/>
        </authorList>
    </citation>
    <scope>NUCLEOTIDE SEQUENCE [LARGE SCALE GENOMIC DNA]</scope>
    <source>
        <strain evidence="2">NBRC 12467</strain>
    </source>
</reference>
<organism evidence="1 2">
    <name type="scientific">Gluconobacter sphaericus NBRC 12467</name>
    <dbReference type="NCBI Taxonomy" id="1307951"/>
    <lineage>
        <taxon>Bacteria</taxon>
        <taxon>Pseudomonadati</taxon>
        <taxon>Pseudomonadota</taxon>
        <taxon>Alphaproteobacteria</taxon>
        <taxon>Acetobacterales</taxon>
        <taxon>Acetobacteraceae</taxon>
        <taxon>Gluconobacter</taxon>
    </lineage>
</organism>
<dbReference type="InterPro" id="IPR027417">
    <property type="entry name" value="P-loop_NTPase"/>
</dbReference>
<comment type="caution">
    <text evidence="1">The sequence shown here is derived from an EMBL/GenBank/DDBJ whole genome shotgun (WGS) entry which is preliminary data.</text>
</comment>